<protein>
    <recommendedName>
        <fullName evidence="3">Integrating conjugative element protein, PFL_4669 family</fullName>
    </recommendedName>
</protein>
<proteinExistence type="predicted"/>
<dbReference type="EMBL" id="CP000720">
    <property type="protein sequence ID" value="ABS48674.1"/>
    <property type="molecule type" value="Genomic_DNA"/>
</dbReference>
<dbReference type="GeneID" id="96662605"/>
<dbReference type="InterPro" id="IPR014996">
    <property type="entry name" value="AcaB"/>
</dbReference>
<dbReference type="HOGENOM" id="CLU_082088_2_0_6"/>
<dbReference type="AlphaFoldDB" id="A0A0U1R0M0"/>
<sequence>MAEHSKKRTGSLYSELRIELHSHYAIGLWQGRRVETGEDGTVVKSGIIGMPQFLNKASLINQDSLRDNPWADAAMLKMDDQLIAAGSKMADLIEQLDKNMQWLPKGATLSEVISSEPLDIHVYSNTPLGYRCVFLLLGFDQFARLVLQAAHYGLISHQQRYDRLSDGSRLVREIYGSVMSYRSVAVSRLDAIENNTVWQQAISELGEPNAAVLLGTRRSIFSPPINESSVNFLRIRDISSSLPDILTSPSSG</sequence>
<dbReference type="NCBIfam" id="TIGR03761">
    <property type="entry name" value="ICE_PFL4669"/>
    <property type="match status" value="1"/>
</dbReference>
<dbReference type="RefSeq" id="WP_012105819.1">
    <property type="nucleotide sequence ID" value="NC_009708.1"/>
</dbReference>
<evidence type="ECO:0008006" key="3">
    <source>
        <dbReference type="Google" id="ProtNLM"/>
    </source>
</evidence>
<gene>
    <name evidence="1" type="ordered locus">YpsIP31758_3742</name>
</gene>
<dbReference type="KEGG" id="ypi:YpsIP31758_3742"/>
<evidence type="ECO:0000313" key="2">
    <source>
        <dbReference type="Proteomes" id="UP000002412"/>
    </source>
</evidence>
<dbReference type="Pfam" id="PF08900">
    <property type="entry name" value="AcaB"/>
    <property type="match status" value="1"/>
</dbReference>
<evidence type="ECO:0000313" key="1">
    <source>
        <dbReference type="EMBL" id="ABS48674.1"/>
    </source>
</evidence>
<accession>A0A0U1R0M0</accession>
<name>A0A0U1R0M0_YERP3</name>
<reference evidence="1 2" key="1">
    <citation type="journal article" date="2007" name="PLoS Genet.">
        <title>The complete genome sequence of Yersinia pseudotuberculosis IP31758, the causative agent of Far East scarlet-like fever.</title>
        <authorList>
            <person name="Eppinger M."/>
            <person name="Rosovitz M.J."/>
            <person name="Fricke W.F."/>
            <person name="Rasko D.A."/>
            <person name="Kokorina G."/>
            <person name="Fayolle C."/>
            <person name="Lindler L.E."/>
            <person name="Carniel E."/>
            <person name="Ravel J."/>
        </authorList>
    </citation>
    <scope>NUCLEOTIDE SEQUENCE [LARGE SCALE GENOMIC DNA]</scope>
    <source>
        <strain evidence="1 2">IP 31758</strain>
    </source>
</reference>
<organism evidence="1 2">
    <name type="scientific">Yersinia pseudotuberculosis serotype O:1b (strain IP 31758)</name>
    <dbReference type="NCBI Taxonomy" id="349747"/>
    <lineage>
        <taxon>Bacteria</taxon>
        <taxon>Pseudomonadati</taxon>
        <taxon>Pseudomonadota</taxon>
        <taxon>Gammaproteobacteria</taxon>
        <taxon>Enterobacterales</taxon>
        <taxon>Yersiniaceae</taxon>
        <taxon>Yersinia</taxon>
    </lineage>
</organism>
<dbReference type="Proteomes" id="UP000002412">
    <property type="component" value="Chromosome"/>
</dbReference>